<dbReference type="PROSITE" id="PS50076">
    <property type="entry name" value="DNAJ_2"/>
    <property type="match status" value="1"/>
</dbReference>
<accession>A0A0H5BZ70</accession>
<dbReference type="GO" id="GO:0051087">
    <property type="term" value="F:protein-folding chaperone binding"/>
    <property type="evidence" value="ECO:0007669"/>
    <property type="project" value="InterPro"/>
</dbReference>
<dbReference type="InterPro" id="IPR036869">
    <property type="entry name" value="J_dom_sf"/>
</dbReference>
<reference evidence="5" key="1">
    <citation type="journal article" date="2015" name="J. Biotechnol.">
        <title>The structure of the Cyberlindnera jadinii genome and its relation to Candida utilis analyzed by the occurrence of single nucleotide polymorphisms.</title>
        <authorList>
            <person name="Rupp O."/>
            <person name="Brinkrolf K."/>
            <person name="Buerth C."/>
            <person name="Kunigo M."/>
            <person name="Schneider J."/>
            <person name="Jaenicke S."/>
            <person name="Goesmann A."/>
            <person name="Puehler A."/>
            <person name="Jaeger K.-E."/>
            <person name="Ernst J.F."/>
        </authorList>
    </citation>
    <scope>NUCLEOTIDE SEQUENCE [LARGE SCALE GENOMIC DNA]</scope>
    <source>
        <strain evidence="5">ATCC 18201 / CBS 1600 / BCRC 20928 / JCM 3617 / NBRC 0987 / NRRL Y-1542</strain>
    </source>
</reference>
<dbReference type="AlphaFoldDB" id="A0A0H5BZ70"/>
<evidence type="ECO:0000256" key="1">
    <source>
        <dbReference type="ARBA" id="ARBA00010476"/>
    </source>
</evidence>
<keyword evidence="2" id="KW-0143">Chaperone</keyword>
<dbReference type="InterPro" id="IPR004640">
    <property type="entry name" value="HscB"/>
</dbReference>
<dbReference type="GO" id="GO:0001671">
    <property type="term" value="F:ATPase activator activity"/>
    <property type="evidence" value="ECO:0007669"/>
    <property type="project" value="InterPro"/>
</dbReference>
<feature type="domain" description="J" evidence="3">
    <location>
        <begin position="22"/>
        <end position="90"/>
    </location>
</feature>
<dbReference type="SUPFAM" id="SSF47144">
    <property type="entry name" value="HSC20 (HSCB), C-terminal oligomerisation domain"/>
    <property type="match status" value="1"/>
</dbReference>
<dbReference type="InterPro" id="IPR036386">
    <property type="entry name" value="HscB_C_sf"/>
</dbReference>
<evidence type="ECO:0000313" key="4">
    <source>
        <dbReference type="EMBL" id="CEP20512.1"/>
    </source>
</evidence>
<dbReference type="InterPro" id="IPR009073">
    <property type="entry name" value="HscB_oligo_C"/>
</dbReference>
<proteinExistence type="inferred from homology"/>
<dbReference type="Gene3D" id="1.10.287.110">
    <property type="entry name" value="DnaJ domain"/>
    <property type="match status" value="1"/>
</dbReference>
<dbReference type="GO" id="GO:0005739">
    <property type="term" value="C:mitochondrion"/>
    <property type="evidence" value="ECO:0007669"/>
    <property type="project" value="TreeGrafter"/>
</dbReference>
<dbReference type="EMBL" id="CDQK01000001">
    <property type="protein sequence ID" value="CEP20512.1"/>
    <property type="molecule type" value="Genomic_DNA"/>
</dbReference>
<dbReference type="PANTHER" id="PTHR14021:SF15">
    <property type="entry name" value="IRON-SULFUR CLUSTER CO-CHAPERONE PROTEIN HSCB"/>
    <property type="match status" value="1"/>
</dbReference>
<protein>
    <submittedName>
        <fullName evidence="4">JAC1 protein</fullName>
    </submittedName>
</protein>
<dbReference type="NCBIfam" id="TIGR00714">
    <property type="entry name" value="hscB"/>
    <property type="match status" value="1"/>
</dbReference>
<dbReference type="PANTHER" id="PTHR14021">
    <property type="entry name" value="IRON-SULFUR CLUSTER CO-CHAPERONE PROTEIN HSCB"/>
    <property type="match status" value="1"/>
</dbReference>
<sequence length="187" mass="21736">MFSVRRVFSGVVQLSQVRSVSNLFEVFPSTFSKPQFVVNERKLRKEYRQLQQQQHPDLTKNEDDTQSSLLNKAYTTLKSPLTRAQYLLKLQGVDLSDETDSQKYSQPDVLFQVLDIHEALESVDKEEELGEFKRENDERIRQSVAQLEELFGSGDYEQAARETVKLKYWVNVDNAIKNWDGSVTVMH</sequence>
<gene>
    <name evidence="4" type="primary">JAC1</name>
    <name evidence="4" type="ORF">BN1211_0397</name>
</gene>
<comment type="similarity">
    <text evidence="1">Belongs to the HscB family.</text>
</comment>
<dbReference type="InterPro" id="IPR001623">
    <property type="entry name" value="DnaJ_domain"/>
</dbReference>
<organism evidence="4 5">
    <name type="scientific">Cyberlindnera jadinii (strain ATCC 18201 / CBS 1600 / BCRC 20928 / JCM 3617 / NBRC 0987 / NRRL Y-1542)</name>
    <name type="common">Torula yeast</name>
    <name type="synonym">Candida utilis</name>
    <dbReference type="NCBI Taxonomy" id="983966"/>
    <lineage>
        <taxon>Eukaryota</taxon>
        <taxon>Fungi</taxon>
        <taxon>Dikarya</taxon>
        <taxon>Ascomycota</taxon>
        <taxon>Saccharomycotina</taxon>
        <taxon>Saccharomycetes</taxon>
        <taxon>Phaffomycetales</taxon>
        <taxon>Phaffomycetaceae</taxon>
        <taxon>Cyberlindnera</taxon>
    </lineage>
</organism>
<evidence type="ECO:0000259" key="3">
    <source>
        <dbReference type="PROSITE" id="PS50076"/>
    </source>
</evidence>
<dbReference type="GO" id="GO:0051259">
    <property type="term" value="P:protein complex oligomerization"/>
    <property type="evidence" value="ECO:0007669"/>
    <property type="project" value="InterPro"/>
</dbReference>
<evidence type="ECO:0000256" key="2">
    <source>
        <dbReference type="ARBA" id="ARBA00023186"/>
    </source>
</evidence>
<dbReference type="Pfam" id="PF00226">
    <property type="entry name" value="DnaJ"/>
    <property type="match status" value="1"/>
</dbReference>
<name>A0A0H5BZ70_CYBJN</name>
<dbReference type="GO" id="GO:0044571">
    <property type="term" value="P:[2Fe-2S] cluster assembly"/>
    <property type="evidence" value="ECO:0007669"/>
    <property type="project" value="InterPro"/>
</dbReference>
<dbReference type="Gene3D" id="1.20.1280.20">
    <property type="entry name" value="HscB, C-terminal domain"/>
    <property type="match status" value="1"/>
</dbReference>
<dbReference type="SUPFAM" id="SSF46565">
    <property type="entry name" value="Chaperone J-domain"/>
    <property type="match status" value="1"/>
</dbReference>
<dbReference type="Proteomes" id="UP000038830">
    <property type="component" value="Unassembled WGS sequence"/>
</dbReference>
<dbReference type="Pfam" id="PF07743">
    <property type="entry name" value="HSCB_C"/>
    <property type="match status" value="1"/>
</dbReference>
<evidence type="ECO:0000313" key="5">
    <source>
        <dbReference type="Proteomes" id="UP000038830"/>
    </source>
</evidence>